<name>A0A0B2B7K9_9ACTN</name>
<dbReference type="Proteomes" id="UP000230842">
    <property type="component" value="Unassembled WGS sequence"/>
</dbReference>
<dbReference type="InterPro" id="IPR021994">
    <property type="entry name" value="DUF3592"/>
</dbReference>
<keyword evidence="1" id="KW-0472">Membrane</keyword>
<dbReference type="Pfam" id="PF12158">
    <property type="entry name" value="DUF3592"/>
    <property type="match status" value="1"/>
</dbReference>
<sequence>MTADQVVAVVAAGFALLGTVFVLIGLLRRRMTRAWQPTRGTVVTRDGSVHGLPSGYPTVQWQDTAGRTHRRTSIVRQSFPPRLGTTVPVLYDPDRPDRGVMDTAVQRGTVFVAVGAGLLVIALLLGALATYVAVAL</sequence>
<feature type="transmembrane region" description="Helical" evidence="1">
    <location>
        <begin position="110"/>
        <end position="134"/>
    </location>
</feature>
<dbReference type="RefSeq" id="WP_039363006.1">
    <property type="nucleotide sequence ID" value="NZ_PGEZ01000001.1"/>
</dbReference>
<dbReference type="EMBL" id="PGEZ01000001">
    <property type="protein sequence ID" value="PJJ56697.1"/>
    <property type="molecule type" value="Genomic_DNA"/>
</dbReference>
<dbReference type="AlphaFoldDB" id="A0A0B2B7K9"/>
<evidence type="ECO:0000313" key="4">
    <source>
        <dbReference type="Proteomes" id="UP000230842"/>
    </source>
</evidence>
<protein>
    <submittedName>
        <fullName evidence="3">Uncharacterized protein DUF3592</fullName>
    </submittedName>
</protein>
<gene>
    <name evidence="3" type="ORF">CLV56_0908</name>
</gene>
<feature type="domain" description="DUF3592" evidence="2">
    <location>
        <begin position="38"/>
        <end position="103"/>
    </location>
</feature>
<accession>A0A0B2B7K9</accession>
<keyword evidence="1" id="KW-1133">Transmembrane helix</keyword>
<reference evidence="3 4" key="1">
    <citation type="submission" date="2017-11" db="EMBL/GenBank/DDBJ databases">
        <title>Genomic Encyclopedia of Archaeal and Bacterial Type Strains, Phase II (KMG-II): From Individual Species to Whole Genera.</title>
        <authorList>
            <person name="Goeker M."/>
        </authorList>
    </citation>
    <scope>NUCLEOTIDE SEQUENCE [LARGE SCALE GENOMIC DNA]</scope>
    <source>
        <strain evidence="3 4">DSM 27763</strain>
    </source>
</reference>
<evidence type="ECO:0000256" key="1">
    <source>
        <dbReference type="SAM" id="Phobius"/>
    </source>
</evidence>
<organism evidence="3 4">
    <name type="scientific">Mumia flava</name>
    <dbReference type="NCBI Taxonomy" id="1348852"/>
    <lineage>
        <taxon>Bacteria</taxon>
        <taxon>Bacillati</taxon>
        <taxon>Actinomycetota</taxon>
        <taxon>Actinomycetes</taxon>
        <taxon>Propionibacteriales</taxon>
        <taxon>Nocardioidaceae</taxon>
        <taxon>Mumia</taxon>
    </lineage>
</organism>
<feature type="transmembrane region" description="Helical" evidence="1">
    <location>
        <begin position="6"/>
        <end position="27"/>
    </location>
</feature>
<dbReference type="OrthoDB" id="4212335at2"/>
<evidence type="ECO:0000313" key="3">
    <source>
        <dbReference type="EMBL" id="PJJ56697.1"/>
    </source>
</evidence>
<keyword evidence="4" id="KW-1185">Reference proteome</keyword>
<keyword evidence="1" id="KW-0812">Transmembrane</keyword>
<comment type="caution">
    <text evidence="3">The sequence shown here is derived from an EMBL/GenBank/DDBJ whole genome shotgun (WGS) entry which is preliminary data.</text>
</comment>
<evidence type="ECO:0000259" key="2">
    <source>
        <dbReference type="Pfam" id="PF12158"/>
    </source>
</evidence>
<proteinExistence type="predicted"/>